<dbReference type="GO" id="GO:0043565">
    <property type="term" value="F:sequence-specific DNA binding"/>
    <property type="evidence" value="ECO:0007669"/>
    <property type="project" value="InterPro"/>
</dbReference>
<evidence type="ECO:0000256" key="2">
    <source>
        <dbReference type="ARBA" id="ARBA00022737"/>
    </source>
</evidence>
<dbReference type="Pfam" id="PF03106">
    <property type="entry name" value="WRKY"/>
    <property type="match status" value="2"/>
</dbReference>
<dbReference type="SUPFAM" id="SSF118290">
    <property type="entry name" value="WRKY DNA-binding domain"/>
    <property type="match status" value="2"/>
</dbReference>
<dbReference type="Proteomes" id="UP000796880">
    <property type="component" value="Unassembled WGS sequence"/>
</dbReference>
<dbReference type="InterPro" id="IPR036576">
    <property type="entry name" value="WRKY_dom_sf"/>
</dbReference>
<dbReference type="FunFam" id="2.20.25.80:FF:000006">
    <property type="entry name" value="WRKY transcription factor"/>
    <property type="match status" value="1"/>
</dbReference>
<keyword evidence="6" id="KW-0539">Nucleus</keyword>
<gene>
    <name evidence="9" type="ORF">FNV43_RR03389</name>
</gene>
<evidence type="ECO:0000313" key="10">
    <source>
        <dbReference type="Proteomes" id="UP000796880"/>
    </source>
</evidence>
<evidence type="ECO:0000256" key="7">
    <source>
        <dbReference type="SAM" id="MobiDB-lite"/>
    </source>
</evidence>
<keyword evidence="10" id="KW-1185">Reference proteome</keyword>
<dbReference type="PROSITE" id="PS50811">
    <property type="entry name" value="WRKY"/>
    <property type="match status" value="2"/>
</dbReference>
<evidence type="ECO:0000313" key="9">
    <source>
        <dbReference type="EMBL" id="KAF3452956.1"/>
    </source>
</evidence>
<feature type="compositionally biased region" description="Basic and acidic residues" evidence="7">
    <location>
        <begin position="128"/>
        <end position="137"/>
    </location>
</feature>
<feature type="compositionally biased region" description="Acidic residues" evidence="7">
    <location>
        <begin position="20"/>
        <end position="53"/>
    </location>
</feature>
<protein>
    <recommendedName>
        <fullName evidence="8">WRKY domain-containing protein</fullName>
    </recommendedName>
</protein>
<dbReference type="Gene3D" id="2.20.25.80">
    <property type="entry name" value="WRKY domain"/>
    <property type="match status" value="2"/>
</dbReference>
<dbReference type="InterPro" id="IPR003657">
    <property type="entry name" value="WRKY_dom"/>
</dbReference>
<evidence type="ECO:0000259" key="8">
    <source>
        <dbReference type="PROSITE" id="PS50811"/>
    </source>
</evidence>
<feature type="region of interest" description="Disordered" evidence="7">
    <location>
        <begin position="1"/>
        <end position="145"/>
    </location>
</feature>
<dbReference type="InterPro" id="IPR044810">
    <property type="entry name" value="WRKY_plant"/>
</dbReference>
<feature type="compositionally biased region" description="Basic and acidic residues" evidence="7">
    <location>
        <begin position="316"/>
        <end position="345"/>
    </location>
</feature>
<sequence length="518" mass="56605">MAEQEGSEALEVEKRKLNEDVEEDEEEVEEDEEEEVGADEDDEEEEGGGEGEGELQGGELQSSAQLGEVEKKESQAETLAVPSSGELAENDHPPGFQVKSTSQSSAGAQFAGQVTVHQQEVLASVTPEDAKAEKENQHQFTACPTISSELSPTSVTQSISAAPSPTLLERRLSPPKVNSLCIPEADQQNSLDIKTVPSTPVVKSSASDGYNWRKYGQKQVKSPVGSRSYYKCTYSECFAKKIECCDHSGHVTEIVYKSQHTHDPPRKGNCIRESKLASSTERVLGPSVSEQPSRILNGSDPSTSSKELIHETLPCPERKRQSSIHSDENGDIKVKEEHANEPEPKRRMKKCNLEYSDSLLKPGKKPKFVVHAAGDVGISGDGYRWRKYGQKMVKGNPHPRNYYRCTSAGCPVRKHIETAIDNTSAVIITYKGIHDHDMPVPKKRHGPPSAPLVAAAAPASMNNLQFKKTEAHQTQTSSTQWSVDTEGELTGEALDLGGEKAMESARTLLSIGFEIKPC</sequence>
<feature type="domain" description="WRKY" evidence="8">
    <location>
        <begin position="207"/>
        <end position="265"/>
    </location>
</feature>
<reference evidence="9" key="1">
    <citation type="submission" date="2020-03" db="EMBL/GenBank/DDBJ databases">
        <title>A high-quality chromosome-level genome assembly of a woody plant with both climbing and erect habits, Rhamnella rubrinervis.</title>
        <authorList>
            <person name="Lu Z."/>
            <person name="Yang Y."/>
            <person name="Zhu X."/>
            <person name="Sun Y."/>
        </authorList>
    </citation>
    <scope>NUCLEOTIDE SEQUENCE</scope>
    <source>
        <strain evidence="9">BYM</strain>
        <tissue evidence="9">Leaf</tissue>
    </source>
</reference>
<dbReference type="PANTHER" id="PTHR31221:SF150">
    <property type="entry name" value="WRKY TRANSCRIPTION FACTOR 32-RELATED"/>
    <property type="match status" value="1"/>
</dbReference>
<evidence type="ECO:0000256" key="4">
    <source>
        <dbReference type="ARBA" id="ARBA00023125"/>
    </source>
</evidence>
<evidence type="ECO:0000256" key="3">
    <source>
        <dbReference type="ARBA" id="ARBA00023015"/>
    </source>
</evidence>
<dbReference type="GO" id="GO:0005634">
    <property type="term" value="C:nucleus"/>
    <property type="evidence" value="ECO:0007669"/>
    <property type="project" value="UniProtKB-SubCell"/>
</dbReference>
<dbReference type="GO" id="GO:0003700">
    <property type="term" value="F:DNA-binding transcription factor activity"/>
    <property type="evidence" value="ECO:0007669"/>
    <property type="project" value="InterPro"/>
</dbReference>
<feature type="compositionally biased region" description="Acidic residues" evidence="7">
    <location>
        <begin position="1"/>
        <end position="10"/>
    </location>
</feature>
<keyword evidence="3" id="KW-0805">Transcription regulation</keyword>
<dbReference type="EMBL" id="VOIH02000002">
    <property type="protein sequence ID" value="KAF3452956.1"/>
    <property type="molecule type" value="Genomic_DNA"/>
</dbReference>
<organism evidence="9 10">
    <name type="scientific">Rhamnella rubrinervis</name>
    <dbReference type="NCBI Taxonomy" id="2594499"/>
    <lineage>
        <taxon>Eukaryota</taxon>
        <taxon>Viridiplantae</taxon>
        <taxon>Streptophyta</taxon>
        <taxon>Embryophyta</taxon>
        <taxon>Tracheophyta</taxon>
        <taxon>Spermatophyta</taxon>
        <taxon>Magnoliopsida</taxon>
        <taxon>eudicotyledons</taxon>
        <taxon>Gunneridae</taxon>
        <taxon>Pentapetalae</taxon>
        <taxon>rosids</taxon>
        <taxon>fabids</taxon>
        <taxon>Rosales</taxon>
        <taxon>Rhamnaceae</taxon>
        <taxon>rhamnoid group</taxon>
        <taxon>Rhamneae</taxon>
        <taxon>Rhamnella</taxon>
    </lineage>
</organism>
<comment type="subcellular location">
    <subcellularLocation>
        <location evidence="1">Nucleus</location>
    </subcellularLocation>
</comment>
<feature type="compositionally biased region" description="Polar residues" evidence="7">
    <location>
        <begin position="98"/>
        <end position="107"/>
    </location>
</feature>
<feature type="domain" description="WRKY" evidence="8">
    <location>
        <begin position="374"/>
        <end position="439"/>
    </location>
</feature>
<evidence type="ECO:0000256" key="1">
    <source>
        <dbReference type="ARBA" id="ARBA00004123"/>
    </source>
</evidence>
<dbReference type="SMART" id="SM00774">
    <property type="entry name" value="WRKY"/>
    <property type="match status" value="2"/>
</dbReference>
<dbReference type="PANTHER" id="PTHR31221">
    <property type="entry name" value="WRKY TRANSCRIPTION FACTOR PROTEIN 1-RELATED"/>
    <property type="match status" value="1"/>
</dbReference>
<comment type="caution">
    <text evidence="9">The sequence shown here is derived from an EMBL/GenBank/DDBJ whole genome shotgun (WGS) entry which is preliminary data.</text>
</comment>
<name>A0A8K0HHM9_9ROSA</name>
<feature type="region of interest" description="Disordered" evidence="7">
    <location>
        <begin position="276"/>
        <end position="345"/>
    </location>
</feature>
<evidence type="ECO:0000256" key="5">
    <source>
        <dbReference type="ARBA" id="ARBA00023163"/>
    </source>
</evidence>
<accession>A0A8K0HHM9</accession>
<feature type="compositionally biased region" description="Polar residues" evidence="7">
    <location>
        <begin position="288"/>
        <end position="306"/>
    </location>
</feature>
<dbReference type="OrthoDB" id="764896at2759"/>
<keyword evidence="2" id="KW-0677">Repeat</keyword>
<keyword evidence="4" id="KW-0238">DNA-binding</keyword>
<keyword evidence="5" id="KW-0804">Transcription</keyword>
<proteinExistence type="predicted"/>
<dbReference type="AlphaFoldDB" id="A0A8K0HHM9"/>
<evidence type="ECO:0000256" key="6">
    <source>
        <dbReference type="ARBA" id="ARBA00023242"/>
    </source>
</evidence>